<protein>
    <submittedName>
        <fullName evidence="2">Uncharacterized protein</fullName>
    </submittedName>
</protein>
<dbReference type="EMBL" id="CADCUO010000015">
    <property type="protein sequence ID" value="CAA9372903.1"/>
    <property type="molecule type" value="Genomic_DNA"/>
</dbReference>
<feature type="region of interest" description="Disordered" evidence="1">
    <location>
        <begin position="40"/>
        <end position="69"/>
    </location>
</feature>
<evidence type="ECO:0000313" key="2">
    <source>
        <dbReference type="EMBL" id="CAA9372903.1"/>
    </source>
</evidence>
<reference evidence="2" key="1">
    <citation type="submission" date="2020-02" db="EMBL/GenBank/DDBJ databases">
        <authorList>
            <person name="Meier V. D."/>
        </authorList>
    </citation>
    <scope>NUCLEOTIDE SEQUENCE</scope>
    <source>
        <strain evidence="2">AVDCRST_MAG75</strain>
    </source>
</reference>
<evidence type="ECO:0000256" key="1">
    <source>
        <dbReference type="SAM" id="MobiDB-lite"/>
    </source>
</evidence>
<dbReference type="AlphaFoldDB" id="A0A6J4N359"/>
<accession>A0A6J4N359</accession>
<organism evidence="2">
    <name type="scientific">uncultured Propionibacteriaceae bacterium</name>
    <dbReference type="NCBI Taxonomy" id="257457"/>
    <lineage>
        <taxon>Bacteria</taxon>
        <taxon>Bacillati</taxon>
        <taxon>Actinomycetota</taxon>
        <taxon>Actinomycetes</taxon>
        <taxon>Propionibacteriales</taxon>
        <taxon>Propionibacteriaceae</taxon>
        <taxon>environmental samples</taxon>
    </lineage>
</organism>
<feature type="non-terminal residue" evidence="2">
    <location>
        <position position="103"/>
    </location>
</feature>
<proteinExistence type="predicted"/>
<name>A0A6J4N359_9ACTN</name>
<gene>
    <name evidence="2" type="ORF">AVDCRST_MAG75-243</name>
</gene>
<sequence length="103" mass="10506">GPQLERAPAGAAGHPYRNTGCDGLLARRCVPAQVRFAGALPANGLSDPGGSRRRHHGARAGTGEPAPGVVPQTFQEAAGADRTCVDAVCAGRCRSGVDRYDAV</sequence>
<feature type="non-terminal residue" evidence="2">
    <location>
        <position position="1"/>
    </location>
</feature>